<organism evidence="1 2">
    <name type="scientific">Deinococcus seoulensis</name>
    <dbReference type="NCBI Taxonomy" id="1837379"/>
    <lineage>
        <taxon>Bacteria</taxon>
        <taxon>Thermotogati</taxon>
        <taxon>Deinococcota</taxon>
        <taxon>Deinococci</taxon>
        <taxon>Deinococcales</taxon>
        <taxon>Deinococcaceae</taxon>
        <taxon>Deinococcus</taxon>
    </lineage>
</organism>
<reference evidence="2" key="1">
    <citation type="journal article" date="2019" name="Int. J. Syst. Evol. Microbiol.">
        <title>The Global Catalogue of Microorganisms (GCM) 10K type strain sequencing project: providing services to taxonomists for standard genome sequencing and annotation.</title>
        <authorList>
            <consortium name="The Broad Institute Genomics Platform"/>
            <consortium name="The Broad Institute Genome Sequencing Center for Infectious Disease"/>
            <person name="Wu L."/>
            <person name="Ma J."/>
        </authorList>
    </citation>
    <scope>NUCLEOTIDE SEQUENCE [LARGE SCALE GENOMIC DNA]</scope>
    <source>
        <strain evidence="2">JCM 31404</strain>
    </source>
</reference>
<proteinExistence type="predicted"/>
<dbReference type="Proteomes" id="UP000634308">
    <property type="component" value="Unassembled WGS sequence"/>
</dbReference>
<keyword evidence="2" id="KW-1185">Reference proteome</keyword>
<gene>
    <name evidence="1" type="ORF">GCM10008959_26150</name>
</gene>
<evidence type="ECO:0008006" key="3">
    <source>
        <dbReference type="Google" id="ProtNLM"/>
    </source>
</evidence>
<evidence type="ECO:0000313" key="1">
    <source>
        <dbReference type="EMBL" id="GGR62868.1"/>
    </source>
</evidence>
<sequence length="63" mass="6886">MSGALGDQIHLWPSHDEDGRWEVDATYQGRVVGIGIAWFREDAEADALAQAHRTLNPTPDVAA</sequence>
<comment type="caution">
    <text evidence="1">The sequence shown here is derived from an EMBL/GenBank/DDBJ whole genome shotgun (WGS) entry which is preliminary data.</text>
</comment>
<evidence type="ECO:0000313" key="2">
    <source>
        <dbReference type="Proteomes" id="UP000634308"/>
    </source>
</evidence>
<name>A0ABQ2RWR4_9DEIO</name>
<accession>A0ABQ2RWR4</accession>
<protein>
    <recommendedName>
        <fullName evidence="3">DUF2188 domain-containing protein</fullName>
    </recommendedName>
</protein>
<dbReference type="EMBL" id="BMQM01000017">
    <property type="protein sequence ID" value="GGR62868.1"/>
    <property type="molecule type" value="Genomic_DNA"/>
</dbReference>
<dbReference type="RefSeq" id="WP_189065438.1">
    <property type="nucleotide sequence ID" value="NZ_BMQM01000017.1"/>
</dbReference>